<protein>
    <recommendedName>
        <fullName evidence="3">DUF8128 domain-containing protein</fullName>
    </recommendedName>
</protein>
<evidence type="ECO:0000313" key="5">
    <source>
        <dbReference type="Proteomes" id="UP000178710"/>
    </source>
</evidence>
<organism evidence="4 5">
    <name type="scientific">Candidatus Sungbacteria bacterium RIFCSPHIGHO2_02_FULL_49_20</name>
    <dbReference type="NCBI Taxonomy" id="1802272"/>
    <lineage>
        <taxon>Bacteria</taxon>
        <taxon>Candidatus Sungiibacteriota</taxon>
    </lineage>
</organism>
<dbReference type="AlphaFoldDB" id="A0A1G2KR88"/>
<proteinExistence type="predicted"/>
<evidence type="ECO:0000256" key="1">
    <source>
        <dbReference type="SAM" id="MobiDB-lite"/>
    </source>
</evidence>
<feature type="domain" description="DUF8128" evidence="3">
    <location>
        <begin position="50"/>
        <end position="369"/>
    </location>
</feature>
<comment type="caution">
    <text evidence="4">The sequence shown here is derived from an EMBL/GenBank/DDBJ whole genome shotgun (WGS) entry which is preliminary data.</text>
</comment>
<keyword evidence="2" id="KW-1133">Transmembrane helix</keyword>
<evidence type="ECO:0000259" key="3">
    <source>
        <dbReference type="Pfam" id="PF26449"/>
    </source>
</evidence>
<feature type="region of interest" description="Disordered" evidence="1">
    <location>
        <begin position="276"/>
        <end position="313"/>
    </location>
</feature>
<dbReference type="EMBL" id="MHQK01000016">
    <property type="protein sequence ID" value="OHA01900.1"/>
    <property type="molecule type" value="Genomic_DNA"/>
</dbReference>
<dbReference type="Pfam" id="PF26449">
    <property type="entry name" value="DUF8128"/>
    <property type="match status" value="1"/>
</dbReference>
<evidence type="ECO:0000313" key="4">
    <source>
        <dbReference type="EMBL" id="OHA01900.1"/>
    </source>
</evidence>
<dbReference type="InterPro" id="IPR058441">
    <property type="entry name" value="DUF8128"/>
</dbReference>
<feature type="compositionally biased region" description="Basic and acidic residues" evidence="1">
    <location>
        <begin position="296"/>
        <end position="307"/>
    </location>
</feature>
<keyword evidence="2" id="KW-0472">Membrane</keyword>
<gene>
    <name evidence="4" type="ORF">A3C12_00975</name>
</gene>
<reference evidence="4 5" key="1">
    <citation type="journal article" date="2016" name="Nat. Commun.">
        <title>Thousands of microbial genomes shed light on interconnected biogeochemical processes in an aquifer system.</title>
        <authorList>
            <person name="Anantharaman K."/>
            <person name="Brown C.T."/>
            <person name="Hug L.A."/>
            <person name="Sharon I."/>
            <person name="Castelle C.J."/>
            <person name="Probst A.J."/>
            <person name="Thomas B.C."/>
            <person name="Singh A."/>
            <person name="Wilkins M.J."/>
            <person name="Karaoz U."/>
            <person name="Brodie E.L."/>
            <person name="Williams K.H."/>
            <person name="Hubbard S.S."/>
            <person name="Banfield J.F."/>
        </authorList>
    </citation>
    <scope>NUCLEOTIDE SEQUENCE [LARGE SCALE GENOMIC DNA]</scope>
</reference>
<dbReference type="Proteomes" id="UP000178710">
    <property type="component" value="Unassembled WGS sequence"/>
</dbReference>
<feature type="region of interest" description="Disordered" evidence="1">
    <location>
        <begin position="467"/>
        <end position="489"/>
    </location>
</feature>
<keyword evidence="2" id="KW-0812">Transmembrane</keyword>
<name>A0A1G2KR88_9BACT</name>
<accession>A0A1G2KR88</accession>
<evidence type="ECO:0000256" key="2">
    <source>
        <dbReference type="SAM" id="Phobius"/>
    </source>
</evidence>
<sequence>MSPADILTGLFIQLLILILKGWWIILPLVLLYYASEAWRYYKYEEKRLGTKWVLLEIKIPRGIMKTPEAMERVFAGLHGPYDPPKEFNDVYLNIKIRLNYSFEIVGQEGSTRFYIYCPKAWRNLVEAQIYGQYPEVMISEAEDYAKFGPKNFPSDEYEIWGLEMQFMKEDAYPILTYKEYKSLVPGDEEKWKVDPLSAISESFAKLHPGEQLWYQILARPCGTPGKTSAKDKWQEAGQALVDKLAGKEKPKVDPWWKPYTEIASALVEEIPEHFKELASPGSSSGEQGLGRLSASTKKEDAKREPSKMLHSTPGEKTVIEAIEQKIGKLGYECIVRLVYIGRKDVFDHSHIATIFAIIQQFNTRNLNGFRLNSATMTKRKNYFWGFYRSRRFELNTKNSLLYFYRKRSPFWDFKKVLPLPVASRFSRIISGLFYRLFPNQIEYMRSKTLVLNIEELATMFHFPGETVSSPTMPRMESKQGGPPINLPVG</sequence>
<feature type="transmembrane region" description="Helical" evidence="2">
    <location>
        <begin position="6"/>
        <end position="33"/>
    </location>
</feature>